<dbReference type="Pfam" id="PF00665">
    <property type="entry name" value="rve"/>
    <property type="match status" value="1"/>
</dbReference>
<feature type="domain" description="Chromo" evidence="1">
    <location>
        <begin position="369"/>
        <end position="428"/>
    </location>
</feature>
<proteinExistence type="predicted"/>
<dbReference type="InterPro" id="IPR012337">
    <property type="entry name" value="RNaseH-like_sf"/>
</dbReference>
<reference evidence="3" key="1">
    <citation type="submission" date="2020-12" db="EMBL/GenBank/DDBJ databases">
        <title>Metabolic potential, ecology and presence of endohyphal bacteria is reflected in genomic diversity of Mucoromycotina.</title>
        <authorList>
            <person name="Muszewska A."/>
            <person name="Okrasinska A."/>
            <person name="Steczkiewicz K."/>
            <person name="Drgas O."/>
            <person name="Orlowska M."/>
            <person name="Perlinska-Lenart U."/>
            <person name="Aleksandrzak-Piekarczyk T."/>
            <person name="Szatraj K."/>
            <person name="Zielenkiewicz U."/>
            <person name="Pilsyk S."/>
            <person name="Malc E."/>
            <person name="Mieczkowski P."/>
            <person name="Kruszewska J.S."/>
            <person name="Biernat P."/>
            <person name="Pawlowska J."/>
        </authorList>
    </citation>
    <scope>NUCLEOTIDE SEQUENCE</scope>
    <source>
        <strain evidence="3">WA0000017839</strain>
    </source>
</reference>
<dbReference type="Proteomes" id="UP000603453">
    <property type="component" value="Unassembled WGS sequence"/>
</dbReference>
<dbReference type="SMART" id="SM00298">
    <property type="entry name" value="CHROMO"/>
    <property type="match status" value="1"/>
</dbReference>
<dbReference type="Pfam" id="PF00385">
    <property type="entry name" value="Chromo"/>
    <property type="match status" value="1"/>
</dbReference>
<accession>A0A8H7UVN7</accession>
<dbReference type="Gene3D" id="1.10.340.70">
    <property type="match status" value="1"/>
</dbReference>
<dbReference type="Pfam" id="PF17921">
    <property type="entry name" value="Integrase_H2C2"/>
    <property type="match status" value="1"/>
</dbReference>
<dbReference type="GO" id="GO:0015074">
    <property type="term" value="P:DNA integration"/>
    <property type="evidence" value="ECO:0007669"/>
    <property type="project" value="InterPro"/>
</dbReference>
<sequence>MVPPPDQRCAIIERHHLKGHFGINAIESAIRDEHIYWVNLRKDIIEVIGECLTCLAFNWSKTGYHPPKQILPTAPGHHAVCDLGTLNITSDAGNNFIMVYVDLFTRFTILRALPDKEASTIANELKSIFALFGVVKVLQTDRGLEFTNQLVAQMTQQLGIDHRLSLAYTPNSNGTNESFVHITKRTLIKKLQGAKQQWDTLLDATQLEMNLKVSRLHHSTPFAVMFNRRANDFENYTNVDPNWDNSVITPELVSAQYHKVNEFLIPALSKRIQLTQEKDNARFLKHHHIIHKKFPIGRQVMIRNVMKTGKTDPNFIGAFTIRNYTTNGSYVLVNQANNLLSRDDPTSHIKLLKVNSTTTDFEEDDTDFQEVQSIINHKGTNPTNYMYLVRWKDQSDEEDTWEPAHHFPDKLHIERYWARRQAITSSRTIRLPQTVNMRHIPNRQERYDHKRARNNAHHITNVDHSTSTQAIPINHTTTRQERYNLHKSRRHQRRAANNS</sequence>
<dbReference type="Gene3D" id="2.40.50.40">
    <property type="match status" value="1"/>
</dbReference>
<dbReference type="PROSITE" id="PS50994">
    <property type="entry name" value="INTEGRASE"/>
    <property type="match status" value="1"/>
</dbReference>
<dbReference type="PROSITE" id="PS50013">
    <property type="entry name" value="CHROMO_2"/>
    <property type="match status" value="1"/>
</dbReference>
<dbReference type="InterPro" id="IPR050951">
    <property type="entry name" value="Retrovirus_Pol_polyprotein"/>
</dbReference>
<comment type="caution">
    <text evidence="3">The sequence shown here is derived from an EMBL/GenBank/DDBJ whole genome shotgun (WGS) entry which is preliminary data.</text>
</comment>
<dbReference type="InterPro" id="IPR001584">
    <property type="entry name" value="Integrase_cat-core"/>
</dbReference>
<dbReference type="Gene3D" id="3.30.420.10">
    <property type="entry name" value="Ribonuclease H-like superfamily/Ribonuclease H"/>
    <property type="match status" value="1"/>
</dbReference>
<protein>
    <submittedName>
        <fullName evidence="3">Uncharacterized protein</fullName>
    </submittedName>
</protein>
<evidence type="ECO:0000313" key="3">
    <source>
        <dbReference type="EMBL" id="KAG2197390.1"/>
    </source>
</evidence>
<evidence type="ECO:0000259" key="1">
    <source>
        <dbReference type="PROSITE" id="PS50013"/>
    </source>
</evidence>
<dbReference type="EMBL" id="JAEPRD010000129">
    <property type="protein sequence ID" value="KAG2197390.1"/>
    <property type="molecule type" value="Genomic_DNA"/>
</dbReference>
<dbReference type="InterPro" id="IPR036397">
    <property type="entry name" value="RNaseH_sf"/>
</dbReference>
<dbReference type="AlphaFoldDB" id="A0A8H7UVN7"/>
<dbReference type="InterPro" id="IPR016197">
    <property type="entry name" value="Chromo-like_dom_sf"/>
</dbReference>
<dbReference type="InterPro" id="IPR023780">
    <property type="entry name" value="Chromo_domain"/>
</dbReference>
<dbReference type="GO" id="GO:0003676">
    <property type="term" value="F:nucleic acid binding"/>
    <property type="evidence" value="ECO:0007669"/>
    <property type="project" value="InterPro"/>
</dbReference>
<dbReference type="InterPro" id="IPR000953">
    <property type="entry name" value="Chromo/chromo_shadow_dom"/>
</dbReference>
<dbReference type="GO" id="GO:0005634">
    <property type="term" value="C:nucleus"/>
    <property type="evidence" value="ECO:0007669"/>
    <property type="project" value="UniProtKB-ARBA"/>
</dbReference>
<dbReference type="OrthoDB" id="2285631at2759"/>
<feature type="domain" description="Integrase catalytic" evidence="2">
    <location>
        <begin position="71"/>
        <end position="229"/>
    </location>
</feature>
<gene>
    <name evidence="3" type="ORF">INT47_005643</name>
</gene>
<organism evidence="3 4">
    <name type="scientific">Mucor saturninus</name>
    <dbReference type="NCBI Taxonomy" id="64648"/>
    <lineage>
        <taxon>Eukaryota</taxon>
        <taxon>Fungi</taxon>
        <taxon>Fungi incertae sedis</taxon>
        <taxon>Mucoromycota</taxon>
        <taxon>Mucoromycotina</taxon>
        <taxon>Mucoromycetes</taxon>
        <taxon>Mucorales</taxon>
        <taxon>Mucorineae</taxon>
        <taxon>Mucoraceae</taxon>
        <taxon>Mucor</taxon>
    </lineage>
</organism>
<name>A0A8H7UVN7_9FUNG</name>
<dbReference type="SUPFAM" id="SSF53098">
    <property type="entry name" value="Ribonuclease H-like"/>
    <property type="match status" value="1"/>
</dbReference>
<dbReference type="CDD" id="cd00024">
    <property type="entry name" value="CD_CSD"/>
    <property type="match status" value="1"/>
</dbReference>
<dbReference type="InterPro" id="IPR041588">
    <property type="entry name" value="Integrase_H2C2"/>
</dbReference>
<evidence type="ECO:0000313" key="4">
    <source>
        <dbReference type="Proteomes" id="UP000603453"/>
    </source>
</evidence>
<dbReference type="PANTHER" id="PTHR37984">
    <property type="entry name" value="PROTEIN CBG26694"/>
    <property type="match status" value="1"/>
</dbReference>
<dbReference type="PANTHER" id="PTHR37984:SF5">
    <property type="entry name" value="PROTEIN NYNRIN-LIKE"/>
    <property type="match status" value="1"/>
</dbReference>
<dbReference type="SUPFAM" id="SSF54160">
    <property type="entry name" value="Chromo domain-like"/>
    <property type="match status" value="1"/>
</dbReference>
<evidence type="ECO:0000259" key="2">
    <source>
        <dbReference type="PROSITE" id="PS50994"/>
    </source>
</evidence>
<keyword evidence="4" id="KW-1185">Reference proteome</keyword>